<dbReference type="Gene3D" id="1.20.120.1530">
    <property type="match status" value="1"/>
</dbReference>
<name>A0ABS9H482_9ACTN</name>
<dbReference type="Pfam" id="PF00015">
    <property type="entry name" value="MCPsignal"/>
    <property type="match status" value="1"/>
</dbReference>
<reference evidence="4 5" key="1">
    <citation type="submission" date="2022-01" db="EMBL/GenBank/DDBJ databases">
        <title>Nocardioides sp. nov., an actinomycete isolated from mining soil.</title>
        <authorList>
            <person name="Liu L."/>
        </authorList>
    </citation>
    <scope>NUCLEOTIDE SEQUENCE [LARGE SCALE GENOMIC DNA]</scope>
    <source>
        <strain evidence="4 5">KLBMP 9356</strain>
    </source>
</reference>
<dbReference type="SUPFAM" id="SSF58104">
    <property type="entry name" value="Methyl-accepting chemotaxis protein (MCP) signaling domain"/>
    <property type="match status" value="1"/>
</dbReference>
<dbReference type="EMBL" id="JAKJHZ010000001">
    <property type="protein sequence ID" value="MCF6376067.1"/>
    <property type="molecule type" value="Genomic_DNA"/>
</dbReference>
<evidence type="ECO:0000256" key="1">
    <source>
        <dbReference type="ARBA" id="ARBA00023224"/>
    </source>
</evidence>
<organism evidence="4 5">
    <name type="scientific">Nocardioides potassii</name>
    <dbReference type="NCBI Taxonomy" id="2911371"/>
    <lineage>
        <taxon>Bacteria</taxon>
        <taxon>Bacillati</taxon>
        <taxon>Actinomycetota</taxon>
        <taxon>Actinomycetes</taxon>
        <taxon>Propionibacteriales</taxon>
        <taxon>Nocardioidaceae</taxon>
        <taxon>Nocardioides</taxon>
    </lineage>
</organism>
<evidence type="ECO:0000313" key="5">
    <source>
        <dbReference type="Proteomes" id="UP001201161"/>
    </source>
</evidence>
<dbReference type="PANTHER" id="PTHR32089">
    <property type="entry name" value="METHYL-ACCEPTING CHEMOTAXIS PROTEIN MCPB"/>
    <property type="match status" value="1"/>
</dbReference>
<dbReference type="InterPro" id="IPR004089">
    <property type="entry name" value="MCPsignal_dom"/>
</dbReference>
<sequence>MSRLRGVGRAPVVDEAEVYRAVVQQWLATCRDAASGDFEARAMAVPGSEGMEDVAELRAALNLLLDRTDAYVRESAASLEAASEGRFHRTFLTSGMSGSFRSGATTINGASAQMAASQREIDLAEGARQELANRLEDTVMSVSEQVAAAATELSATAAGLSDAAHHAVGQADLASTTGESLDGAAQEIQDVVRVISQIAAQTQLLALNATIEAARAGEAGRGFAVVASEVKTLADTTAKSTERIVGQVQSMQQVVTSSTAAMTSVEGTVREMSPMVDAVRTAVDGQFRGAVEGLDAPAQGLAQMAELLREEVVSFLGVMRSGAA</sequence>
<dbReference type="PANTHER" id="PTHR32089:SF112">
    <property type="entry name" value="LYSOZYME-LIKE PROTEIN-RELATED"/>
    <property type="match status" value="1"/>
</dbReference>
<dbReference type="Gene3D" id="1.10.287.950">
    <property type="entry name" value="Methyl-accepting chemotaxis protein"/>
    <property type="match status" value="1"/>
</dbReference>
<comment type="caution">
    <text evidence="4">The sequence shown here is derived from an EMBL/GenBank/DDBJ whole genome shotgun (WGS) entry which is preliminary data.</text>
</comment>
<proteinExistence type="predicted"/>
<dbReference type="Proteomes" id="UP001201161">
    <property type="component" value="Unassembled WGS sequence"/>
</dbReference>
<keyword evidence="5" id="KW-1185">Reference proteome</keyword>
<protein>
    <submittedName>
        <fullName evidence="4">Methyl-accepting chemotaxis protein</fullName>
    </submittedName>
</protein>
<evidence type="ECO:0000259" key="3">
    <source>
        <dbReference type="PROSITE" id="PS50111"/>
    </source>
</evidence>
<evidence type="ECO:0000256" key="2">
    <source>
        <dbReference type="PROSITE-ProRule" id="PRU00284"/>
    </source>
</evidence>
<dbReference type="RefSeq" id="WP_236397367.1">
    <property type="nucleotide sequence ID" value="NZ_JAKJHZ010000001.1"/>
</dbReference>
<gene>
    <name evidence="4" type="ORF">L2K70_00440</name>
</gene>
<dbReference type="PROSITE" id="PS50111">
    <property type="entry name" value="CHEMOTAXIS_TRANSDUC_2"/>
    <property type="match status" value="1"/>
</dbReference>
<evidence type="ECO:0000313" key="4">
    <source>
        <dbReference type="EMBL" id="MCF6376067.1"/>
    </source>
</evidence>
<accession>A0ABS9H482</accession>
<feature type="domain" description="Methyl-accepting transducer" evidence="3">
    <location>
        <begin position="137"/>
        <end position="284"/>
    </location>
</feature>
<dbReference type="SMART" id="SM00283">
    <property type="entry name" value="MA"/>
    <property type="match status" value="1"/>
</dbReference>
<keyword evidence="1 2" id="KW-0807">Transducer</keyword>